<name>A0AAJ4DDD0_9FLAO</name>
<proteinExistence type="predicted"/>
<evidence type="ECO:0000313" key="1">
    <source>
        <dbReference type="EMBL" id="QCV57234.1"/>
    </source>
</evidence>
<evidence type="ECO:0000313" key="2">
    <source>
        <dbReference type="Proteomes" id="UP000304840"/>
    </source>
</evidence>
<reference evidence="2" key="1">
    <citation type="submission" date="2016-03" db="EMBL/GenBank/DDBJ databases">
        <title>Flavobacterium columnare strain B185, complete genome.</title>
        <authorList>
            <person name="Sundberg L.-R."/>
            <person name="Papponen P."/>
            <person name="Laanto E."/>
        </authorList>
    </citation>
    <scope>NUCLEOTIDE SEQUENCE [LARGE SCALE GENOMIC DNA]</scope>
    <source>
        <strain evidence="2">B185</strain>
    </source>
</reference>
<dbReference type="GO" id="GO:0015074">
    <property type="term" value="P:DNA integration"/>
    <property type="evidence" value="ECO:0007669"/>
    <property type="project" value="InterPro"/>
</dbReference>
<accession>A0AAJ4DDD0</accession>
<dbReference type="EMBL" id="CP010992">
    <property type="protein sequence ID" value="QCV57234.1"/>
    <property type="molecule type" value="Genomic_DNA"/>
</dbReference>
<sequence length="29" mass="3769">MHYYHYYNNERIRSNLKEMSPTKYRAHYC</sequence>
<reference evidence="1 2" key="2">
    <citation type="submission" date="2019-05" db="EMBL/GenBank/DDBJ databases">
        <authorList>
            <person name="Ravantti J.J."/>
        </authorList>
    </citation>
    <scope>NUCLEOTIDE SEQUENCE [LARGE SCALE GENOMIC DNA]</scope>
    <source>
        <strain evidence="1 2">B185</strain>
    </source>
</reference>
<dbReference type="Proteomes" id="UP000304840">
    <property type="component" value="Chromosome"/>
</dbReference>
<dbReference type="AlphaFoldDB" id="A0AAJ4DDD0"/>
<protein>
    <recommendedName>
        <fullName evidence="3">Integrase catalytic domain-containing protein</fullName>
    </recommendedName>
</protein>
<dbReference type="GeneID" id="96866234"/>
<dbReference type="RefSeq" id="WP_077225431.1">
    <property type="nucleotide sequence ID" value="NZ_CP010992.1"/>
</dbReference>
<evidence type="ECO:0008006" key="3">
    <source>
        <dbReference type="Google" id="ProtNLM"/>
    </source>
</evidence>
<gene>
    <name evidence="1" type="ORF">UN65_14720</name>
</gene>
<organism evidence="1 2">
    <name type="scientific">Flavobacterium columnare</name>
    <dbReference type="NCBI Taxonomy" id="996"/>
    <lineage>
        <taxon>Bacteria</taxon>
        <taxon>Pseudomonadati</taxon>
        <taxon>Bacteroidota</taxon>
        <taxon>Flavobacteriia</taxon>
        <taxon>Flavobacteriales</taxon>
        <taxon>Flavobacteriaceae</taxon>
        <taxon>Flavobacterium</taxon>
    </lineage>
</organism>